<feature type="transmembrane region" description="Helical" evidence="5">
    <location>
        <begin position="66"/>
        <end position="87"/>
    </location>
</feature>
<proteinExistence type="predicted"/>
<dbReference type="Proteomes" id="UP000633365">
    <property type="component" value="Unassembled WGS sequence"/>
</dbReference>
<dbReference type="GO" id="GO:0016020">
    <property type="term" value="C:membrane"/>
    <property type="evidence" value="ECO:0007669"/>
    <property type="project" value="UniProtKB-SubCell"/>
</dbReference>
<reference evidence="6" key="1">
    <citation type="submission" date="2021-01" db="EMBL/GenBank/DDBJ databases">
        <title>Genome public.</title>
        <authorList>
            <person name="Liu C."/>
            <person name="Sun Q."/>
        </authorList>
    </citation>
    <scope>NUCLEOTIDE SEQUENCE</scope>
    <source>
        <strain evidence="6">M6</strain>
    </source>
</reference>
<accession>A0A934WRS1</accession>
<dbReference type="Pfam" id="PF05105">
    <property type="entry name" value="Phage_holin_4_1"/>
    <property type="match status" value="1"/>
</dbReference>
<evidence type="ECO:0000313" key="7">
    <source>
        <dbReference type="Proteomes" id="UP000633365"/>
    </source>
</evidence>
<dbReference type="EMBL" id="JAEQMG010000082">
    <property type="protein sequence ID" value="MBK6088731.1"/>
    <property type="molecule type" value="Genomic_DNA"/>
</dbReference>
<evidence type="ECO:0000313" key="6">
    <source>
        <dbReference type="EMBL" id="MBK6088731.1"/>
    </source>
</evidence>
<comment type="caution">
    <text evidence="6">The sequence shown here is derived from an EMBL/GenBank/DDBJ whole genome shotgun (WGS) entry which is preliminary data.</text>
</comment>
<protein>
    <submittedName>
        <fullName evidence="6">Phage holin family protein</fullName>
    </submittedName>
</protein>
<dbReference type="RefSeq" id="WP_201427583.1">
    <property type="nucleotide sequence ID" value="NZ_JAEQMG010000082.1"/>
</dbReference>
<sequence>MMKENMFRALFAAAIGALAAYAGILLVPLCVLAAVMIIDYATGIAAAWSCKLLSSRVGVKGIVKKVAYLALVAVGMVVDYLISSALVHVGVDILVNYCFGMMISVWLIINELLSILENLGRLGIPLPDFLVRAVERLRDGVDRRTK</sequence>
<organism evidence="6 7">
    <name type="scientific">Ruminococcus difficilis</name>
    <dbReference type="NCBI Taxonomy" id="2763069"/>
    <lineage>
        <taxon>Bacteria</taxon>
        <taxon>Bacillati</taxon>
        <taxon>Bacillota</taxon>
        <taxon>Clostridia</taxon>
        <taxon>Eubacteriales</taxon>
        <taxon>Oscillospiraceae</taxon>
        <taxon>Ruminococcus</taxon>
    </lineage>
</organism>
<feature type="transmembrane region" description="Helical" evidence="5">
    <location>
        <begin position="93"/>
        <end position="113"/>
    </location>
</feature>
<evidence type="ECO:0000256" key="5">
    <source>
        <dbReference type="SAM" id="Phobius"/>
    </source>
</evidence>
<gene>
    <name evidence="6" type="ORF">JKK62_08730</name>
</gene>
<evidence type="ECO:0000256" key="3">
    <source>
        <dbReference type="ARBA" id="ARBA00022989"/>
    </source>
</evidence>
<keyword evidence="3 5" id="KW-1133">Transmembrane helix</keyword>
<evidence type="ECO:0000256" key="2">
    <source>
        <dbReference type="ARBA" id="ARBA00022692"/>
    </source>
</evidence>
<keyword evidence="4 5" id="KW-0472">Membrane</keyword>
<evidence type="ECO:0000256" key="1">
    <source>
        <dbReference type="ARBA" id="ARBA00004141"/>
    </source>
</evidence>
<keyword evidence="2 5" id="KW-0812">Transmembrane</keyword>
<keyword evidence="7" id="KW-1185">Reference proteome</keyword>
<dbReference type="NCBIfam" id="TIGR01593">
    <property type="entry name" value="holin_tox_secr"/>
    <property type="match status" value="1"/>
</dbReference>
<comment type="subcellular location">
    <subcellularLocation>
        <location evidence="1">Membrane</location>
        <topology evidence="1">Multi-pass membrane protein</topology>
    </subcellularLocation>
</comment>
<evidence type="ECO:0000256" key="4">
    <source>
        <dbReference type="ARBA" id="ARBA00023136"/>
    </source>
</evidence>
<dbReference type="AlphaFoldDB" id="A0A934WRS1"/>
<feature type="transmembrane region" description="Helical" evidence="5">
    <location>
        <begin position="32"/>
        <end position="54"/>
    </location>
</feature>
<name>A0A934WRS1_9FIRM</name>
<dbReference type="InterPro" id="IPR006480">
    <property type="entry name" value="Phage_holin_4_1"/>
</dbReference>